<name>C5LRD7_PERM5</name>
<proteinExistence type="predicted"/>
<sequence>VQNFQSYTMGKIAKRAELMLQFVCVPIRNKVLVSSTTGDYSFSTNSTTISTQMNKI</sequence>
<organism evidence="2">
    <name type="scientific">Perkinsus marinus (strain ATCC 50983 / TXsc)</name>
    <dbReference type="NCBI Taxonomy" id="423536"/>
    <lineage>
        <taxon>Eukaryota</taxon>
        <taxon>Sar</taxon>
        <taxon>Alveolata</taxon>
        <taxon>Perkinsozoa</taxon>
        <taxon>Perkinsea</taxon>
        <taxon>Perkinsida</taxon>
        <taxon>Perkinsidae</taxon>
        <taxon>Perkinsus</taxon>
    </lineage>
</organism>
<gene>
    <name evidence="1" type="ORF">Pmar_PMAR028762</name>
</gene>
<evidence type="ECO:0000313" key="1">
    <source>
        <dbReference type="EMBL" id="EER00706.1"/>
    </source>
</evidence>
<evidence type="ECO:0000313" key="2">
    <source>
        <dbReference type="Proteomes" id="UP000007800"/>
    </source>
</evidence>
<dbReference type="RefSeq" id="XP_002767988.1">
    <property type="nucleotide sequence ID" value="XM_002767942.1"/>
</dbReference>
<keyword evidence="2" id="KW-1185">Reference proteome</keyword>
<accession>C5LRD7</accession>
<dbReference type="EMBL" id="GG684740">
    <property type="protein sequence ID" value="EER00706.1"/>
    <property type="molecule type" value="Genomic_DNA"/>
</dbReference>
<reference evidence="1 2" key="1">
    <citation type="submission" date="2008-07" db="EMBL/GenBank/DDBJ databases">
        <authorList>
            <person name="El-Sayed N."/>
            <person name="Caler E."/>
            <person name="Inman J."/>
            <person name="Amedeo P."/>
            <person name="Hass B."/>
            <person name="Wortman J."/>
        </authorList>
    </citation>
    <scope>NUCLEOTIDE SEQUENCE [LARGE SCALE GENOMIC DNA]</scope>
    <source>
        <strain evidence="2">ATCC 50983 / TXsc</strain>
    </source>
</reference>
<protein>
    <submittedName>
        <fullName evidence="1">Uncharacterized protein</fullName>
    </submittedName>
</protein>
<dbReference type="AlphaFoldDB" id="C5LRD7"/>
<dbReference type="Proteomes" id="UP000007800">
    <property type="component" value="Unassembled WGS sequence"/>
</dbReference>
<dbReference type="GeneID" id="9043883"/>
<dbReference type="InParanoid" id="C5LRD7"/>
<feature type="non-terminal residue" evidence="1">
    <location>
        <position position="1"/>
    </location>
</feature>